<evidence type="ECO:0000313" key="3">
    <source>
        <dbReference type="Proteomes" id="UP000271624"/>
    </source>
</evidence>
<reference evidence="2" key="2">
    <citation type="journal article" date="2019" name="Genome Biol. Evol.">
        <title>Day and night: Metabolic profiles and evolutionary relationships of six axenic non-marine cyanobacteria.</title>
        <authorList>
            <person name="Will S.E."/>
            <person name="Henke P."/>
            <person name="Boedeker C."/>
            <person name="Huang S."/>
            <person name="Brinkmann H."/>
            <person name="Rohde M."/>
            <person name="Jarek M."/>
            <person name="Friedl T."/>
            <person name="Seufert S."/>
            <person name="Schumacher M."/>
            <person name="Overmann J."/>
            <person name="Neumann-Schaal M."/>
            <person name="Petersen J."/>
        </authorList>
    </citation>
    <scope>NUCLEOTIDE SEQUENCE [LARGE SCALE GENOMIC DNA]</scope>
    <source>
        <strain evidence="2">PCC 7102</strain>
    </source>
</reference>
<comment type="caution">
    <text evidence="2">The sequence shown here is derived from an EMBL/GenBank/DDBJ whole genome shotgun (WGS) entry which is preliminary data.</text>
</comment>
<dbReference type="EMBL" id="RSCL01000047">
    <property type="protein sequence ID" value="RUS94644.1"/>
    <property type="molecule type" value="Genomic_DNA"/>
</dbReference>
<sequence>MYPNKCKYQCQQGSCPFAQDPHNSNKYVCRKCGLKLSVNRFEWSKYLLLAVKLIILVFGLFDGQ</sequence>
<keyword evidence="1" id="KW-1133">Transmembrane helix</keyword>
<dbReference type="Proteomes" id="UP000271624">
    <property type="component" value="Unassembled WGS sequence"/>
</dbReference>
<accession>A0A3S1C074</accession>
<keyword evidence="1" id="KW-0812">Transmembrane</keyword>
<feature type="transmembrane region" description="Helical" evidence="1">
    <location>
        <begin position="43"/>
        <end position="61"/>
    </location>
</feature>
<keyword evidence="1" id="KW-0472">Membrane</keyword>
<evidence type="ECO:0000256" key="1">
    <source>
        <dbReference type="SAM" id="Phobius"/>
    </source>
</evidence>
<name>A0A3S1C074_9CYAN</name>
<reference evidence="2" key="1">
    <citation type="submission" date="2018-12" db="EMBL/GenBank/DDBJ databases">
        <authorList>
            <person name="Will S."/>
            <person name="Neumann-Schaal M."/>
            <person name="Henke P."/>
        </authorList>
    </citation>
    <scope>NUCLEOTIDE SEQUENCE</scope>
    <source>
        <strain evidence="2">PCC 7102</strain>
    </source>
</reference>
<gene>
    <name evidence="2" type="ORF">DSM106972_092810</name>
</gene>
<keyword evidence="3" id="KW-1185">Reference proteome</keyword>
<proteinExistence type="predicted"/>
<dbReference type="AlphaFoldDB" id="A0A3S1C074"/>
<evidence type="ECO:0000313" key="2">
    <source>
        <dbReference type="EMBL" id="RUS94644.1"/>
    </source>
</evidence>
<protein>
    <submittedName>
        <fullName evidence="2">Uncharacterized protein</fullName>
    </submittedName>
</protein>
<organism evidence="2 3">
    <name type="scientific">Dulcicalothrix desertica PCC 7102</name>
    <dbReference type="NCBI Taxonomy" id="232991"/>
    <lineage>
        <taxon>Bacteria</taxon>
        <taxon>Bacillati</taxon>
        <taxon>Cyanobacteriota</taxon>
        <taxon>Cyanophyceae</taxon>
        <taxon>Nostocales</taxon>
        <taxon>Calotrichaceae</taxon>
        <taxon>Dulcicalothrix</taxon>
    </lineage>
</organism>